<name>N9U0L4_9GAMM</name>
<keyword evidence="2" id="KW-1185">Reference proteome</keyword>
<sequence length="66" mass="7703">MDTMRLYRAACRLAERDPFTLDNARALARLEAWAEGEERLLIAALWLGLLERGDEALTRYIHREDN</sequence>
<organism evidence="1 2">
    <name type="scientific">Aeromonas diversa CDC 2478-85</name>
    <dbReference type="NCBI Taxonomy" id="1268237"/>
    <lineage>
        <taxon>Bacteria</taxon>
        <taxon>Pseudomonadati</taxon>
        <taxon>Pseudomonadota</taxon>
        <taxon>Gammaproteobacteria</taxon>
        <taxon>Aeromonadales</taxon>
        <taxon>Aeromonadaceae</taxon>
        <taxon>Aeromonas</taxon>
    </lineage>
</organism>
<accession>N9U0L4</accession>
<proteinExistence type="predicted"/>
<evidence type="ECO:0000313" key="1">
    <source>
        <dbReference type="EMBL" id="ENY71919.1"/>
    </source>
</evidence>
<dbReference type="RefSeq" id="WP_005353638.1">
    <property type="nucleotide sequence ID" value="NZ_APVG01000025.1"/>
</dbReference>
<gene>
    <name evidence="1" type="ORF">G114_10940</name>
</gene>
<dbReference type="EMBL" id="APVG01000025">
    <property type="protein sequence ID" value="ENY71919.1"/>
    <property type="molecule type" value="Genomic_DNA"/>
</dbReference>
<dbReference type="PATRIC" id="fig|1268237.3.peg.2154"/>
<evidence type="ECO:0000313" key="2">
    <source>
        <dbReference type="Proteomes" id="UP000023775"/>
    </source>
</evidence>
<protein>
    <submittedName>
        <fullName evidence="1">Uncharacterized protein</fullName>
    </submittedName>
</protein>
<dbReference type="AlphaFoldDB" id="N9U0L4"/>
<dbReference type="Proteomes" id="UP000023775">
    <property type="component" value="Unassembled WGS sequence"/>
</dbReference>
<reference evidence="1 2" key="1">
    <citation type="journal article" date="2013" name="Genome Announc.">
        <title>Draft Genome Sequence of the Aeromonas diversa Type Strain.</title>
        <authorList>
            <person name="Farfan M."/>
            <person name="Spataro N."/>
            <person name="Sanglas A."/>
            <person name="Albarral V."/>
            <person name="Loren J.G."/>
            <person name="Bosch E."/>
            <person name="Fuste M.C."/>
        </authorList>
    </citation>
    <scope>NUCLEOTIDE SEQUENCE [LARGE SCALE GENOMIC DNA]</scope>
    <source>
        <strain evidence="1 2">2478-85</strain>
    </source>
</reference>
<comment type="caution">
    <text evidence="1">The sequence shown here is derived from an EMBL/GenBank/DDBJ whole genome shotgun (WGS) entry which is preliminary data.</text>
</comment>